<evidence type="ECO:0000313" key="12">
    <source>
        <dbReference type="Proteomes" id="UP000239209"/>
    </source>
</evidence>
<feature type="domain" description="Acyl-CoA thioesterase 2 C-terminal" evidence="9">
    <location>
        <begin position="256"/>
        <end position="367"/>
    </location>
</feature>
<dbReference type="Pfam" id="PF13622">
    <property type="entry name" value="4HBT_3"/>
    <property type="match status" value="1"/>
</dbReference>
<comment type="similarity">
    <text evidence="1">Belongs to the C/M/P thioester hydrolase family.</text>
</comment>
<dbReference type="InterPro" id="IPR042171">
    <property type="entry name" value="Acyl-CoA_hotdog"/>
</dbReference>
<dbReference type="Gene3D" id="2.40.160.210">
    <property type="entry name" value="Acyl-CoA thioesterase, double hotdog domain"/>
    <property type="match status" value="1"/>
</dbReference>
<evidence type="ECO:0000256" key="6">
    <source>
        <dbReference type="ARBA" id="ARBA00071120"/>
    </source>
</evidence>
<comment type="catalytic activity">
    <reaction evidence="5">
        <text>a fatty acyl-CoA + H2O = a fatty acid + CoA + H(+)</text>
        <dbReference type="Rhea" id="RHEA:16781"/>
        <dbReference type="ChEBI" id="CHEBI:15377"/>
        <dbReference type="ChEBI" id="CHEBI:15378"/>
        <dbReference type="ChEBI" id="CHEBI:28868"/>
        <dbReference type="ChEBI" id="CHEBI:57287"/>
        <dbReference type="ChEBI" id="CHEBI:77636"/>
        <dbReference type="EC" id="3.1.2.20"/>
    </reaction>
    <physiologicalReaction direction="left-to-right" evidence="5">
        <dbReference type="Rhea" id="RHEA:16782"/>
    </physiologicalReaction>
</comment>
<dbReference type="EMBL" id="PVZG01000005">
    <property type="protein sequence ID" value="PRY30009.1"/>
    <property type="molecule type" value="Genomic_DNA"/>
</dbReference>
<organism evidence="11 12">
    <name type="scientific">Pseudosporangium ferrugineum</name>
    <dbReference type="NCBI Taxonomy" id="439699"/>
    <lineage>
        <taxon>Bacteria</taxon>
        <taxon>Bacillati</taxon>
        <taxon>Actinomycetota</taxon>
        <taxon>Actinomycetes</taxon>
        <taxon>Micromonosporales</taxon>
        <taxon>Micromonosporaceae</taxon>
        <taxon>Pseudosporangium</taxon>
    </lineage>
</organism>
<gene>
    <name evidence="11" type="ORF">CLV70_105178</name>
</gene>
<protein>
    <recommendedName>
        <fullName evidence="6">Acyl-CoA thioesterase 2</fullName>
    </recommendedName>
    <alternativeName>
        <fullName evidence="7">Thioesterase II</fullName>
    </alternativeName>
</protein>
<dbReference type="InterPro" id="IPR049449">
    <property type="entry name" value="TesB_ACOT8-like_N"/>
</dbReference>
<feature type="compositionally biased region" description="Polar residues" evidence="8">
    <location>
        <begin position="1"/>
        <end position="11"/>
    </location>
</feature>
<reference evidence="11 12" key="1">
    <citation type="submission" date="2018-03" db="EMBL/GenBank/DDBJ databases">
        <title>Genomic Encyclopedia of Archaeal and Bacterial Type Strains, Phase II (KMG-II): from individual species to whole genera.</title>
        <authorList>
            <person name="Goeker M."/>
        </authorList>
    </citation>
    <scope>NUCLEOTIDE SEQUENCE [LARGE SCALE GENOMIC DNA]</scope>
    <source>
        <strain evidence="11 12">DSM 45348</strain>
    </source>
</reference>
<evidence type="ECO:0000256" key="4">
    <source>
        <dbReference type="ARBA" id="ARBA00023098"/>
    </source>
</evidence>
<evidence type="ECO:0000256" key="7">
    <source>
        <dbReference type="ARBA" id="ARBA00079653"/>
    </source>
</evidence>
<feature type="region of interest" description="Disordered" evidence="8">
    <location>
        <begin position="1"/>
        <end position="82"/>
    </location>
</feature>
<evidence type="ECO:0000256" key="8">
    <source>
        <dbReference type="SAM" id="MobiDB-lite"/>
    </source>
</evidence>
<feature type="compositionally biased region" description="Low complexity" evidence="8">
    <location>
        <begin position="56"/>
        <end position="71"/>
    </location>
</feature>
<evidence type="ECO:0000256" key="5">
    <source>
        <dbReference type="ARBA" id="ARBA00050943"/>
    </source>
</evidence>
<name>A0A2T0S9A9_9ACTN</name>
<dbReference type="InterPro" id="IPR025652">
    <property type="entry name" value="TesB_C"/>
</dbReference>
<dbReference type="Proteomes" id="UP000239209">
    <property type="component" value="Unassembled WGS sequence"/>
</dbReference>
<keyword evidence="12" id="KW-1185">Reference proteome</keyword>
<comment type="subunit">
    <text evidence="2">Homotetramer.</text>
</comment>
<dbReference type="GO" id="GO:0006637">
    <property type="term" value="P:acyl-CoA metabolic process"/>
    <property type="evidence" value="ECO:0007669"/>
    <property type="project" value="InterPro"/>
</dbReference>
<dbReference type="GO" id="GO:0047617">
    <property type="term" value="F:fatty acyl-CoA hydrolase activity"/>
    <property type="evidence" value="ECO:0007669"/>
    <property type="project" value="UniProtKB-EC"/>
</dbReference>
<accession>A0A2T0S9A9</accession>
<dbReference type="CDD" id="cd03444">
    <property type="entry name" value="Thioesterase_II_repeat1"/>
    <property type="match status" value="1"/>
</dbReference>
<dbReference type="AlphaFoldDB" id="A0A2T0S9A9"/>
<dbReference type="SUPFAM" id="SSF54637">
    <property type="entry name" value="Thioesterase/thiol ester dehydrase-isomerase"/>
    <property type="match status" value="2"/>
</dbReference>
<dbReference type="FunFam" id="2.40.160.210:FF:000001">
    <property type="entry name" value="Acyl-CoA thioesterase II"/>
    <property type="match status" value="1"/>
</dbReference>
<dbReference type="PANTHER" id="PTHR11066">
    <property type="entry name" value="ACYL-COA THIOESTERASE"/>
    <property type="match status" value="1"/>
</dbReference>
<evidence type="ECO:0000259" key="9">
    <source>
        <dbReference type="Pfam" id="PF02551"/>
    </source>
</evidence>
<dbReference type="InterPro" id="IPR029069">
    <property type="entry name" value="HotDog_dom_sf"/>
</dbReference>
<dbReference type="PANTHER" id="PTHR11066:SF34">
    <property type="entry name" value="ACYL-COENZYME A THIOESTERASE 8"/>
    <property type="match status" value="1"/>
</dbReference>
<keyword evidence="4" id="KW-0443">Lipid metabolism</keyword>
<keyword evidence="3" id="KW-0378">Hydrolase</keyword>
<dbReference type="CDD" id="cd03445">
    <property type="entry name" value="Thioesterase_II_repeat2"/>
    <property type="match status" value="1"/>
</dbReference>
<evidence type="ECO:0000256" key="3">
    <source>
        <dbReference type="ARBA" id="ARBA00022801"/>
    </source>
</evidence>
<proteinExistence type="inferred from homology"/>
<evidence type="ECO:0000256" key="1">
    <source>
        <dbReference type="ARBA" id="ARBA00006538"/>
    </source>
</evidence>
<evidence type="ECO:0000313" key="11">
    <source>
        <dbReference type="EMBL" id="PRY30009.1"/>
    </source>
</evidence>
<evidence type="ECO:0000256" key="2">
    <source>
        <dbReference type="ARBA" id="ARBA00011881"/>
    </source>
</evidence>
<sequence length="375" mass="38955">MTSTPPASTGPASAGSDLAGSDLAGSDLAGSDSTGSDLAGPASTGPASGGSGSGGSASASSGGVPGRSAGRSGDRAASGPDAAVPLEGQAAVDQLLEVLDLKQLDPARFRGESPQVGAQRVFGGQVAGQALVAAGRTVAPDRFVHSLHGYFVRPGDPTVPIDFTVETIRDGRSFSVRRSTAQQHGKTIFFMSASFQVVEEGLDHHSPAPEGIPGPDETPTMRDWLARYPQRRAAFNTAPQAIDVRYVNTPGWVPPGDRDAAALQRVWMRINGKLPDDPLIHACALTYASDLSLLDSVLSVHGEVWGPGGVIGASLDHALWFHRRFRADEWFLYDCTSPSASGSRGLATGRLFTESGAHIASAVQEGLLRRVGTRP</sequence>
<dbReference type="Pfam" id="PF02551">
    <property type="entry name" value="Acyl_CoA_thio"/>
    <property type="match status" value="1"/>
</dbReference>
<evidence type="ECO:0000259" key="10">
    <source>
        <dbReference type="Pfam" id="PF13622"/>
    </source>
</evidence>
<dbReference type="GO" id="GO:0009062">
    <property type="term" value="P:fatty acid catabolic process"/>
    <property type="evidence" value="ECO:0007669"/>
    <property type="project" value="TreeGrafter"/>
</dbReference>
<feature type="domain" description="Acyl-CoA thioesterase-like N-terminal HotDog" evidence="10">
    <location>
        <begin position="118"/>
        <end position="196"/>
    </location>
</feature>
<dbReference type="InterPro" id="IPR003703">
    <property type="entry name" value="Acyl_CoA_thio"/>
</dbReference>
<comment type="caution">
    <text evidence="11">The sequence shown here is derived from an EMBL/GenBank/DDBJ whole genome shotgun (WGS) entry which is preliminary data.</text>
</comment>